<evidence type="ECO:0000313" key="3">
    <source>
        <dbReference type="RefSeq" id="XP_019091408.1"/>
    </source>
</evidence>
<evidence type="ECO:0000313" key="1">
    <source>
        <dbReference type="Proteomes" id="UP000694864"/>
    </source>
</evidence>
<organism evidence="1 2">
    <name type="scientific">Camelina sativa</name>
    <name type="common">False flax</name>
    <name type="synonym">Myagrum sativum</name>
    <dbReference type="NCBI Taxonomy" id="90675"/>
    <lineage>
        <taxon>Eukaryota</taxon>
        <taxon>Viridiplantae</taxon>
        <taxon>Streptophyta</taxon>
        <taxon>Embryophyta</taxon>
        <taxon>Tracheophyta</taxon>
        <taxon>Spermatophyta</taxon>
        <taxon>Magnoliopsida</taxon>
        <taxon>eudicotyledons</taxon>
        <taxon>Gunneridae</taxon>
        <taxon>Pentapetalae</taxon>
        <taxon>rosids</taxon>
        <taxon>malvids</taxon>
        <taxon>Brassicales</taxon>
        <taxon>Brassicaceae</taxon>
        <taxon>Camelineae</taxon>
        <taxon>Camelina</taxon>
    </lineage>
</organism>
<evidence type="ECO:0000313" key="2">
    <source>
        <dbReference type="RefSeq" id="XP_019091407.1"/>
    </source>
</evidence>
<reference evidence="2 3" key="3">
    <citation type="submission" date="2025-05" db="UniProtKB">
        <authorList>
            <consortium name="RefSeq"/>
        </authorList>
    </citation>
    <scope>IDENTIFICATION</scope>
    <source>
        <tissue evidence="2 3">Leaf</tissue>
    </source>
</reference>
<dbReference type="Proteomes" id="UP000694864">
    <property type="component" value="Chromosome 14"/>
</dbReference>
<protein>
    <submittedName>
        <fullName evidence="2 3">F-box/LRR-repeat protein At4g14096-like</fullName>
    </submittedName>
</protein>
<name>A0ABM1QXB9_CAMSA</name>
<dbReference type="GeneID" id="104741155"/>
<proteinExistence type="predicted"/>
<sequence length="116" mass="13396">MATGLRETLVDEKISFGRYRTVEAKNFVLSTFINRSQSICEPSRLESREFLKKLQGLLHRDGMKCQSGDKCLCKPWKKEDIPTCLSSSLVKVLTILKFGDIYEDEDMDRMMEQVLP</sequence>
<reference evidence="1" key="2">
    <citation type="journal article" date="2014" name="Nat. Commun.">
        <title>The emerging biofuel crop Camelina sativa retains a highly undifferentiated hexaploid genome structure.</title>
        <authorList>
            <person name="Kagale S."/>
            <person name="Koh C."/>
            <person name="Nixon J."/>
            <person name="Bollina V."/>
            <person name="Clarke W.E."/>
            <person name="Tuteja R."/>
            <person name="Spillane C."/>
            <person name="Robinson S.J."/>
            <person name="Links M.G."/>
            <person name="Clarke C."/>
            <person name="Higgins E.E."/>
            <person name="Huebert T."/>
            <person name="Sharpe A.G."/>
            <person name="Parkin I.A."/>
        </authorList>
    </citation>
    <scope>NUCLEOTIDE SEQUENCE [LARGE SCALE GENOMIC DNA]</scope>
    <source>
        <strain evidence="1">r\DH55</strain>
    </source>
</reference>
<keyword evidence="1" id="KW-1185">Reference proteome</keyword>
<gene>
    <name evidence="2 3" type="primary">LOC104741155</name>
</gene>
<accession>A0ABM1QXB9</accession>
<reference evidence="1" key="1">
    <citation type="journal article" date="1997" name="Nucleic Acids Res.">
        <title>tRNAscan-SE: a program for improved detection of transfer RNA genes in genomic sequence.</title>
        <authorList>
            <person name="Lowe T.M."/>
            <person name="Eddy S.R."/>
        </authorList>
    </citation>
    <scope>NUCLEOTIDE SEQUENCE [LARGE SCALE GENOMIC DNA]</scope>
    <source>
        <strain evidence="1">r\DH55</strain>
    </source>
</reference>
<dbReference type="RefSeq" id="XP_019091408.1">
    <property type="nucleotide sequence ID" value="XM_019235863.1"/>
</dbReference>
<dbReference type="RefSeq" id="XP_019091407.1">
    <property type="nucleotide sequence ID" value="XM_019235862.1"/>
</dbReference>